<dbReference type="InterPro" id="IPR051539">
    <property type="entry name" value="T4SS-coupling_protein"/>
</dbReference>
<evidence type="ECO:0000256" key="6">
    <source>
        <dbReference type="ARBA" id="ARBA00023136"/>
    </source>
</evidence>
<dbReference type="PANTHER" id="PTHR37937">
    <property type="entry name" value="CONJUGATIVE TRANSFER: DNA TRANSPORT"/>
    <property type="match status" value="1"/>
</dbReference>
<proteinExistence type="inferred from homology"/>
<dbReference type="InterPro" id="IPR003688">
    <property type="entry name" value="TraG/VirD4"/>
</dbReference>
<evidence type="ECO:0000256" key="4">
    <source>
        <dbReference type="ARBA" id="ARBA00022692"/>
    </source>
</evidence>
<evidence type="ECO:0000313" key="7">
    <source>
        <dbReference type="EMBL" id="MET3600104.1"/>
    </source>
</evidence>
<dbReference type="CDD" id="cd01127">
    <property type="entry name" value="TrwB_TraG_TraD_VirD4"/>
    <property type="match status" value="1"/>
</dbReference>
<gene>
    <name evidence="7" type="ORF">ABID12_002049</name>
</gene>
<dbReference type="Gene3D" id="3.40.50.300">
    <property type="entry name" value="P-loop containing nucleotide triphosphate hydrolases"/>
    <property type="match status" value="1"/>
</dbReference>
<dbReference type="SUPFAM" id="SSF52540">
    <property type="entry name" value="P-loop containing nucleoside triphosphate hydrolases"/>
    <property type="match status" value="1"/>
</dbReference>
<sequence length="380" mass="42119">MLRPAAGFYTAVDSLFELVGMIRAAPEAWAEMSVHMAALGEPDLAITTAEMREMAAESRRTYDSIMAEITNALAFMNDPALQNTFTGTAEADFTLDVLTEDETRPVYVFLIMPAELIGQNAPVIRQFFSTLRTIKQRSPGAPTVDLVIDEAAQLGRFPEVAEFYVIGRGFGLCPTCVYQDVGQPRANLGETGAMTLSASADIEIYLGGGVSDLSTAQHLSRKLGQQTLHLDDTLTNARGTRARQETLHAALTGKLDPIKAGIALRGLDVEETHQRKIARPLMSADEILSMPADKALVFASGYGLRPFMADKVPYYTQSQYAGRFFPNPYFDRDMGAVRLHTWLGARKRRVIREPVPGRYRDFPQYRHGEWAFIDGYRPKV</sequence>
<organism evidence="7 8">
    <name type="scientific">Martelella mangrovi</name>
    <dbReference type="NCBI Taxonomy" id="1397477"/>
    <lineage>
        <taxon>Bacteria</taxon>
        <taxon>Pseudomonadati</taxon>
        <taxon>Pseudomonadota</taxon>
        <taxon>Alphaproteobacteria</taxon>
        <taxon>Hyphomicrobiales</taxon>
        <taxon>Aurantimonadaceae</taxon>
        <taxon>Martelella</taxon>
    </lineage>
</organism>
<comment type="similarity">
    <text evidence="2">Belongs to the VirD4/TraG family.</text>
</comment>
<dbReference type="Pfam" id="PF02534">
    <property type="entry name" value="T4SS-DNA_transf"/>
    <property type="match status" value="1"/>
</dbReference>
<evidence type="ECO:0000256" key="2">
    <source>
        <dbReference type="ARBA" id="ARBA00008806"/>
    </source>
</evidence>
<name>A0ABV2IBE1_9HYPH</name>
<dbReference type="Proteomes" id="UP001549164">
    <property type="component" value="Unassembled WGS sequence"/>
</dbReference>
<evidence type="ECO:0000313" key="8">
    <source>
        <dbReference type="Proteomes" id="UP001549164"/>
    </source>
</evidence>
<keyword evidence="3" id="KW-1003">Cell membrane</keyword>
<evidence type="ECO:0000256" key="1">
    <source>
        <dbReference type="ARBA" id="ARBA00004651"/>
    </source>
</evidence>
<keyword evidence="5" id="KW-1133">Transmembrane helix</keyword>
<comment type="caution">
    <text evidence="7">The sequence shown here is derived from an EMBL/GenBank/DDBJ whole genome shotgun (WGS) entry which is preliminary data.</text>
</comment>
<evidence type="ECO:0000256" key="3">
    <source>
        <dbReference type="ARBA" id="ARBA00022475"/>
    </source>
</evidence>
<keyword evidence="6" id="KW-0472">Membrane</keyword>
<dbReference type="RefSeq" id="WP_354434121.1">
    <property type="nucleotide sequence ID" value="NZ_JBEPLY010000006.1"/>
</dbReference>
<dbReference type="InterPro" id="IPR027417">
    <property type="entry name" value="P-loop_NTPase"/>
</dbReference>
<accession>A0ABV2IBE1</accession>
<keyword evidence="8" id="KW-1185">Reference proteome</keyword>
<keyword evidence="4" id="KW-0812">Transmembrane</keyword>
<protein>
    <submittedName>
        <fullName evidence="7">Type IV secretory pathway TraG/TraD family ATPase VirD4</fullName>
    </submittedName>
</protein>
<dbReference type="PANTHER" id="PTHR37937:SF1">
    <property type="entry name" value="CONJUGATIVE TRANSFER: DNA TRANSPORT"/>
    <property type="match status" value="1"/>
</dbReference>
<reference evidence="7 8" key="1">
    <citation type="submission" date="2024-06" db="EMBL/GenBank/DDBJ databases">
        <title>Genomic Encyclopedia of Type Strains, Phase IV (KMG-IV): sequencing the most valuable type-strain genomes for metagenomic binning, comparative biology and taxonomic classification.</title>
        <authorList>
            <person name="Goeker M."/>
        </authorList>
    </citation>
    <scope>NUCLEOTIDE SEQUENCE [LARGE SCALE GENOMIC DNA]</scope>
    <source>
        <strain evidence="7 8">DSM 28102</strain>
    </source>
</reference>
<evidence type="ECO:0000256" key="5">
    <source>
        <dbReference type="ARBA" id="ARBA00022989"/>
    </source>
</evidence>
<comment type="subcellular location">
    <subcellularLocation>
        <location evidence="1">Cell membrane</location>
        <topology evidence="1">Multi-pass membrane protein</topology>
    </subcellularLocation>
</comment>
<dbReference type="EMBL" id="JBEPLY010000006">
    <property type="protein sequence ID" value="MET3600104.1"/>
    <property type="molecule type" value="Genomic_DNA"/>
</dbReference>